<protein>
    <submittedName>
        <fullName evidence="2">Uncharacterized membrane protein YozB (DUF420 family)</fullName>
    </submittedName>
</protein>
<accession>A0A7W7YKP6</accession>
<dbReference type="EMBL" id="JACHIF010000003">
    <property type="protein sequence ID" value="MBB5037822.1"/>
    <property type="molecule type" value="Genomic_DNA"/>
</dbReference>
<feature type="transmembrane region" description="Helical" evidence="1">
    <location>
        <begin position="35"/>
        <end position="57"/>
    </location>
</feature>
<dbReference type="AlphaFoldDB" id="A0A7W7YKP6"/>
<keyword evidence="1" id="KW-0472">Membrane</keyword>
<organism evidence="2 3">
    <name type="scientific">Prosthecobacter dejongeii</name>
    <dbReference type="NCBI Taxonomy" id="48465"/>
    <lineage>
        <taxon>Bacteria</taxon>
        <taxon>Pseudomonadati</taxon>
        <taxon>Verrucomicrobiota</taxon>
        <taxon>Verrucomicrobiia</taxon>
        <taxon>Verrucomicrobiales</taxon>
        <taxon>Verrucomicrobiaceae</taxon>
        <taxon>Prosthecobacter</taxon>
    </lineage>
</organism>
<evidence type="ECO:0000313" key="3">
    <source>
        <dbReference type="Proteomes" id="UP000534294"/>
    </source>
</evidence>
<dbReference type="Proteomes" id="UP000534294">
    <property type="component" value="Unassembled WGS sequence"/>
</dbReference>
<comment type="caution">
    <text evidence="2">The sequence shown here is derived from an EMBL/GenBank/DDBJ whole genome shotgun (WGS) entry which is preliminary data.</text>
</comment>
<gene>
    <name evidence="2" type="ORF">HNQ64_002071</name>
</gene>
<dbReference type="GO" id="GO:0004129">
    <property type="term" value="F:cytochrome-c oxidase activity"/>
    <property type="evidence" value="ECO:0007669"/>
    <property type="project" value="InterPro"/>
</dbReference>
<dbReference type="PANTHER" id="PTHR37692:SF1">
    <property type="entry name" value="DUF420 DOMAIN-CONTAINING PROTEIN"/>
    <property type="match status" value="1"/>
</dbReference>
<keyword evidence="3" id="KW-1185">Reference proteome</keyword>
<dbReference type="RefSeq" id="WP_184208053.1">
    <property type="nucleotide sequence ID" value="NZ_JACHIF010000003.1"/>
</dbReference>
<dbReference type="Gene3D" id="1.20.120.80">
    <property type="entry name" value="Cytochrome c oxidase, subunit III, four-helix bundle"/>
    <property type="match status" value="1"/>
</dbReference>
<proteinExistence type="predicted"/>
<evidence type="ECO:0000256" key="1">
    <source>
        <dbReference type="SAM" id="Phobius"/>
    </source>
</evidence>
<dbReference type="InterPro" id="IPR007352">
    <property type="entry name" value="DUF420"/>
</dbReference>
<feature type="transmembrane region" description="Helical" evidence="1">
    <location>
        <begin position="77"/>
        <end position="99"/>
    </location>
</feature>
<sequence length="143" mass="16206">MTVYDLPPINATLNACATVFIILGLIFIKTGNKKAHIACMATALTFSAAFLGCYLYYHFHVLHVKFAGTGGIKTFYYGLLITHVFLAIVNLPMIIMTVIPALRQRFDKHKRIAKWTAPIWLYVSITGVIVYLMCYQWYGPPIR</sequence>
<dbReference type="GO" id="GO:0016020">
    <property type="term" value="C:membrane"/>
    <property type="evidence" value="ECO:0007669"/>
    <property type="project" value="InterPro"/>
</dbReference>
<evidence type="ECO:0000313" key="2">
    <source>
        <dbReference type="EMBL" id="MBB5037822.1"/>
    </source>
</evidence>
<dbReference type="PANTHER" id="PTHR37692">
    <property type="entry name" value="HYPOTHETICAL MEMBRANE SPANNING PROTEIN"/>
    <property type="match status" value="1"/>
</dbReference>
<dbReference type="InterPro" id="IPR013833">
    <property type="entry name" value="Cyt_c_oxidase_su3_a-hlx"/>
</dbReference>
<keyword evidence="1" id="KW-1133">Transmembrane helix</keyword>
<name>A0A7W7YKP6_9BACT</name>
<keyword evidence="1" id="KW-0812">Transmembrane</keyword>
<feature type="transmembrane region" description="Helical" evidence="1">
    <location>
        <begin position="6"/>
        <end position="28"/>
    </location>
</feature>
<dbReference type="Pfam" id="PF04238">
    <property type="entry name" value="DUF420"/>
    <property type="match status" value="1"/>
</dbReference>
<reference evidence="2 3" key="1">
    <citation type="submission" date="2020-08" db="EMBL/GenBank/DDBJ databases">
        <title>Genomic Encyclopedia of Type Strains, Phase IV (KMG-IV): sequencing the most valuable type-strain genomes for metagenomic binning, comparative biology and taxonomic classification.</title>
        <authorList>
            <person name="Goeker M."/>
        </authorList>
    </citation>
    <scope>NUCLEOTIDE SEQUENCE [LARGE SCALE GENOMIC DNA]</scope>
    <source>
        <strain evidence="2 3">DSM 12251</strain>
    </source>
</reference>
<feature type="transmembrane region" description="Helical" evidence="1">
    <location>
        <begin position="119"/>
        <end position="138"/>
    </location>
</feature>
<dbReference type="GO" id="GO:0022904">
    <property type="term" value="P:respiratory electron transport chain"/>
    <property type="evidence" value="ECO:0007669"/>
    <property type="project" value="InterPro"/>
</dbReference>